<evidence type="ECO:0000256" key="3">
    <source>
        <dbReference type="ARBA" id="ARBA00022694"/>
    </source>
</evidence>
<evidence type="ECO:0000256" key="1">
    <source>
        <dbReference type="ARBA" id="ARBA00004123"/>
    </source>
</evidence>
<dbReference type="Gene3D" id="2.130.10.10">
    <property type="entry name" value="YVTN repeat-like/Quinoprotein amine dehydrogenase"/>
    <property type="match status" value="1"/>
</dbReference>
<dbReference type="InterPro" id="IPR036322">
    <property type="entry name" value="WD40_repeat_dom_sf"/>
</dbReference>
<keyword evidence="3 6" id="KW-0819">tRNA processing</keyword>
<evidence type="ECO:0000256" key="7">
    <source>
        <dbReference type="PROSITE-ProRule" id="PRU00221"/>
    </source>
</evidence>
<evidence type="ECO:0000313" key="10">
    <source>
        <dbReference type="Proteomes" id="UP000308549"/>
    </source>
</evidence>
<protein>
    <recommendedName>
        <fullName evidence="11">Transfer RNA methyltransferase 82</fullName>
    </recommendedName>
</protein>
<dbReference type="SUPFAM" id="SSF50978">
    <property type="entry name" value="WD40 repeat-like"/>
    <property type="match status" value="1"/>
</dbReference>
<evidence type="ECO:0000256" key="6">
    <source>
        <dbReference type="HAMAP-Rule" id="MF_03056"/>
    </source>
</evidence>
<evidence type="ECO:0000256" key="5">
    <source>
        <dbReference type="ARBA" id="ARBA00023242"/>
    </source>
</evidence>
<sequence length="530" mass="57723">MDVDEIINKPSRHPYQCIASVTKGVQSAPNVYLLAACGPRLHSDTGKDEPNGNDEGERPAKKQKTGSSAPSSPNIIKLTVSPDQQHAVAVTDDKVIHVFSVGLDGALQELSERAMPKRPCAIQVLPDNATIICGDKFGDVYSLSLLPKEPSETADATAGARQPQSEQPQPTEQEKPAFKPSATNLTVHTKRNLKALQAQQNQKNFSARKEPLKFEHSLLLGHVSMLTDAVFATRVVEGKERGFIITADRDEHIRISRGPPQSHVIEGFCLGHKEFVSKLCVIPKTDLLVSGGGDEELFVWNWPEFKLLRKFDIAGAMFDAIRGAKDAGKSAVEAAENAKELQPASEHGGKAISMHRINISGLWTAPFANGKGHTETLVLVASERMPALFAVPVNRLQLKKRTELTDCVLAHPPLDVVSIGNSVLVSLDCRSDDGGPLIHVYKLKQGPEAKGSILFDDDEEMMHKLSCLEKVQAEGKFDDKKLDDLLYGVASLRKRKGEDVPRVPHGDDEAEEQAMGVEGYGQMPKGEADI</sequence>
<feature type="compositionally biased region" description="Low complexity" evidence="8">
    <location>
        <begin position="162"/>
        <end position="171"/>
    </location>
</feature>
<feature type="compositionally biased region" description="Basic and acidic residues" evidence="8">
    <location>
        <begin position="496"/>
        <end position="507"/>
    </location>
</feature>
<feature type="compositionally biased region" description="Basic and acidic residues" evidence="8">
    <location>
        <begin position="42"/>
        <end position="60"/>
    </location>
</feature>
<comment type="function">
    <text evidence="6">Required for the formation of N(7)-methylguanine at position 46 (m7G46) in tRNA. In the complex, it is required to stabilize and induce conformational changes of the catalytic subunit.</text>
</comment>
<feature type="region of interest" description="Disordered" evidence="8">
    <location>
        <begin position="42"/>
        <end position="74"/>
    </location>
</feature>
<feature type="region of interest" description="Disordered" evidence="8">
    <location>
        <begin position="151"/>
        <end position="179"/>
    </location>
</feature>
<feature type="repeat" description="WD" evidence="7">
    <location>
        <begin position="269"/>
        <end position="301"/>
    </location>
</feature>
<dbReference type="PANTHER" id="PTHR16288:SF0">
    <property type="entry name" value="TRNA (GUANINE-N(7)-)-METHYLTRANSFERASE NON-CATALYTIC SUBUNIT WDR4"/>
    <property type="match status" value="1"/>
</dbReference>
<evidence type="ECO:0000313" key="9">
    <source>
        <dbReference type="EMBL" id="TKA22995.1"/>
    </source>
</evidence>
<dbReference type="GO" id="GO:0005829">
    <property type="term" value="C:cytosol"/>
    <property type="evidence" value="ECO:0007669"/>
    <property type="project" value="TreeGrafter"/>
</dbReference>
<feature type="region of interest" description="Disordered" evidence="8">
    <location>
        <begin position="496"/>
        <end position="530"/>
    </location>
</feature>
<dbReference type="UniPathway" id="UPA00989"/>
<keyword evidence="10" id="KW-1185">Reference proteome</keyword>
<evidence type="ECO:0000256" key="2">
    <source>
        <dbReference type="ARBA" id="ARBA00022574"/>
    </source>
</evidence>
<proteinExistence type="inferred from homology"/>
<dbReference type="GO" id="GO:0106004">
    <property type="term" value="P:tRNA (guanine-N7)-methylation"/>
    <property type="evidence" value="ECO:0007669"/>
    <property type="project" value="UniProtKB-UniRule"/>
</dbReference>
<dbReference type="PROSITE" id="PS50082">
    <property type="entry name" value="WD_REPEATS_2"/>
    <property type="match status" value="1"/>
</dbReference>
<comment type="pathway">
    <text evidence="6">tRNA modification; N(7)-methylguanine-tRNA biosynthesis.</text>
</comment>
<keyword evidence="2 6" id="KW-0853">WD repeat</keyword>
<dbReference type="AlphaFoldDB" id="A0A4U0TMP2"/>
<organism evidence="9 10">
    <name type="scientific">Salinomyces thailandicus</name>
    <dbReference type="NCBI Taxonomy" id="706561"/>
    <lineage>
        <taxon>Eukaryota</taxon>
        <taxon>Fungi</taxon>
        <taxon>Dikarya</taxon>
        <taxon>Ascomycota</taxon>
        <taxon>Pezizomycotina</taxon>
        <taxon>Dothideomycetes</taxon>
        <taxon>Dothideomycetidae</taxon>
        <taxon>Mycosphaerellales</taxon>
        <taxon>Teratosphaeriaceae</taxon>
        <taxon>Salinomyces</taxon>
    </lineage>
</organism>
<dbReference type="SMART" id="SM00320">
    <property type="entry name" value="WD40"/>
    <property type="match status" value="2"/>
</dbReference>
<evidence type="ECO:0000256" key="8">
    <source>
        <dbReference type="SAM" id="MobiDB-lite"/>
    </source>
</evidence>
<dbReference type="OrthoDB" id="339900at2759"/>
<reference evidence="9 10" key="1">
    <citation type="submission" date="2017-03" db="EMBL/GenBank/DDBJ databases">
        <title>Genomes of endolithic fungi from Antarctica.</title>
        <authorList>
            <person name="Coleine C."/>
            <person name="Masonjones S."/>
            <person name="Stajich J.E."/>
        </authorList>
    </citation>
    <scope>NUCLEOTIDE SEQUENCE [LARGE SCALE GENOMIC DNA]</scope>
    <source>
        <strain evidence="9 10">CCFEE 6315</strain>
    </source>
</reference>
<name>A0A4U0TMP2_9PEZI</name>
<dbReference type="PANTHER" id="PTHR16288">
    <property type="entry name" value="WD40 REPEAT PROTEIN 4"/>
    <property type="match status" value="1"/>
</dbReference>
<comment type="subcellular location">
    <subcellularLocation>
        <location evidence="1 6">Nucleus</location>
    </subcellularLocation>
</comment>
<comment type="similarity">
    <text evidence="6">Belongs to the WD repeat TRM82 family.</text>
</comment>
<evidence type="ECO:0008006" key="11">
    <source>
        <dbReference type="Google" id="ProtNLM"/>
    </source>
</evidence>
<accession>A0A4U0TMP2</accession>
<dbReference type="InterPro" id="IPR015943">
    <property type="entry name" value="WD40/YVTN_repeat-like_dom_sf"/>
</dbReference>
<dbReference type="EMBL" id="NAJL01000062">
    <property type="protein sequence ID" value="TKA22995.1"/>
    <property type="molecule type" value="Genomic_DNA"/>
</dbReference>
<feature type="compositionally biased region" description="Polar residues" evidence="8">
    <location>
        <begin position="65"/>
        <end position="74"/>
    </location>
</feature>
<keyword evidence="5 6" id="KW-0539">Nucleus</keyword>
<dbReference type="GO" id="GO:0043527">
    <property type="term" value="C:tRNA methyltransferase complex"/>
    <property type="evidence" value="ECO:0007669"/>
    <property type="project" value="TreeGrafter"/>
</dbReference>
<dbReference type="GO" id="GO:0005634">
    <property type="term" value="C:nucleus"/>
    <property type="evidence" value="ECO:0007669"/>
    <property type="project" value="UniProtKB-SubCell"/>
</dbReference>
<comment type="caution">
    <text evidence="9">The sequence shown here is derived from an EMBL/GenBank/DDBJ whole genome shotgun (WGS) entry which is preliminary data.</text>
</comment>
<gene>
    <name evidence="9" type="ORF">B0A50_07213</name>
</gene>
<keyword evidence="4 6" id="KW-0677">Repeat</keyword>
<dbReference type="InterPro" id="IPR001680">
    <property type="entry name" value="WD40_rpt"/>
</dbReference>
<dbReference type="InterPro" id="IPR028884">
    <property type="entry name" value="Trm82"/>
</dbReference>
<dbReference type="Proteomes" id="UP000308549">
    <property type="component" value="Unassembled WGS sequence"/>
</dbReference>
<dbReference type="HAMAP" id="MF_03056">
    <property type="entry name" value="TRM82"/>
    <property type="match status" value="1"/>
</dbReference>
<evidence type="ECO:0000256" key="4">
    <source>
        <dbReference type="ARBA" id="ARBA00022737"/>
    </source>
</evidence>